<dbReference type="AlphaFoldDB" id="A0A3Q9J014"/>
<evidence type="ECO:0000313" key="1">
    <source>
        <dbReference type="EMBL" id="AZS38082.1"/>
    </source>
</evidence>
<keyword evidence="2" id="KW-1185">Reference proteome</keyword>
<name>A0A3Q9J014_9MICO</name>
<sequence length="70" mass="8062">MATDEQQRPENDDDEAVDQVIDEVRDDIRHGHVEDDVSHVLDERLEEAGMHLRPEVVEDLAEQIENDVSI</sequence>
<dbReference type="KEGG" id="mlv:CVS47_02733"/>
<dbReference type="EMBL" id="CP031423">
    <property type="protein sequence ID" value="AZS38082.1"/>
    <property type="molecule type" value="Genomic_DNA"/>
</dbReference>
<dbReference type="RefSeq" id="WP_127096558.1">
    <property type="nucleotide sequence ID" value="NZ_CP031423.1"/>
</dbReference>
<dbReference type="Proteomes" id="UP000276888">
    <property type="component" value="Chromosome"/>
</dbReference>
<accession>A0A3Q9J014</accession>
<gene>
    <name evidence="1" type="ORF">CVS47_02733</name>
</gene>
<evidence type="ECO:0000313" key="2">
    <source>
        <dbReference type="Proteomes" id="UP000276888"/>
    </source>
</evidence>
<proteinExistence type="predicted"/>
<reference evidence="1 2" key="1">
    <citation type="submission" date="2018-08" db="EMBL/GenBank/DDBJ databases">
        <title>Microbacterium lemovicicum sp. nov., a bacterium isolated from a natural uranium-rich soil.</title>
        <authorList>
            <person name="ORTET P."/>
        </authorList>
    </citation>
    <scope>NUCLEOTIDE SEQUENCE [LARGE SCALE GENOMIC DNA]</scope>
    <source>
        <strain evidence="1 2">Viu22</strain>
    </source>
</reference>
<protein>
    <submittedName>
        <fullName evidence="1">Uncharacterized protein</fullName>
    </submittedName>
</protein>
<organism evidence="1 2">
    <name type="scientific">Microbacterium lemovicicum</name>
    <dbReference type="NCBI Taxonomy" id="1072463"/>
    <lineage>
        <taxon>Bacteria</taxon>
        <taxon>Bacillati</taxon>
        <taxon>Actinomycetota</taxon>
        <taxon>Actinomycetes</taxon>
        <taxon>Micrococcales</taxon>
        <taxon>Microbacteriaceae</taxon>
        <taxon>Microbacterium</taxon>
    </lineage>
</organism>
<dbReference type="OrthoDB" id="5083613at2"/>